<dbReference type="OrthoDB" id="9767539at2"/>
<reference evidence="2 3" key="1">
    <citation type="submission" date="2019-03" db="EMBL/GenBank/DDBJ databases">
        <title>Genomic Encyclopedia of Type Strains, Phase IV (KMG-IV): sequencing the most valuable type-strain genomes for metagenomic binning, comparative biology and taxonomic classification.</title>
        <authorList>
            <person name="Goeker M."/>
        </authorList>
    </citation>
    <scope>NUCLEOTIDE SEQUENCE [LARGE SCALE GENOMIC DNA]</scope>
    <source>
        <strain evidence="2 3">DSM 23344</strain>
    </source>
</reference>
<proteinExistence type="predicted"/>
<evidence type="ECO:0000313" key="2">
    <source>
        <dbReference type="EMBL" id="TCO72244.1"/>
    </source>
</evidence>
<feature type="domain" description="Alginate export" evidence="1">
    <location>
        <begin position="65"/>
        <end position="313"/>
    </location>
</feature>
<keyword evidence="3" id="KW-1185">Reference proteome</keyword>
<organism evidence="2 3">
    <name type="scientific">Chromatocurvus halotolerans</name>
    <dbReference type="NCBI Taxonomy" id="1132028"/>
    <lineage>
        <taxon>Bacteria</taxon>
        <taxon>Pseudomonadati</taxon>
        <taxon>Pseudomonadota</taxon>
        <taxon>Gammaproteobacteria</taxon>
        <taxon>Cellvibrionales</taxon>
        <taxon>Halieaceae</taxon>
        <taxon>Chromatocurvus</taxon>
    </lineage>
</organism>
<comment type="caution">
    <text evidence="2">The sequence shown here is derived from an EMBL/GenBank/DDBJ whole genome shotgun (WGS) entry which is preliminary data.</text>
</comment>
<evidence type="ECO:0000259" key="1">
    <source>
        <dbReference type="Pfam" id="PF13372"/>
    </source>
</evidence>
<name>A0A4R2KGJ9_9GAMM</name>
<dbReference type="Proteomes" id="UP000294980">
    <property type="component" value="Unassembled WGS sequence"/>
</dbReference>
<accession>A0A4R2KGJ9</accession>
<dbReference type="EMBL" id="SLWX01000019">
    <property type="protein sequence ID" value="TCO72244.1"/>
    <property type="molecule type" value="Genomic_DNA"/>
</dbReference>
<dbReference type="InterPro" id="IPR025388">
    <property type="entry name" value="Alginate_export_dom"/>
</dbReference>
<sequence length="440" mass="48551">MTQDLVAATGFGTIPVHAQQMVATLMMMMLRSVLQRWRVLILTLLVCSGRSGALVAAESRVADALSLAADFRYRAESVDLSGAAEDALASTLRSRLTLTGKPATGWSWVVEVDDVRVIGAERYNSTGNGQTHYPIVADPEGTDLNRAALAWHHTDVSLRAGRQRIVHGSERFVGGVAWRQNEQTYDGLRGQWQLSETASLDMSYVGAVRRIFGPDDGAQPASWDGDSLFLRAVWQPTDDIELRPFAYRLDVNADADFGPALTVDNSTDTVGIEADWSVGPLTLRGAYARQWEHGDSTLDYAANYSLAQGIYRFGAVQVEIAREVLGSDSNTGFRTPLATLHKFQGWADVFLTTPADGIEDTSLAFQGSVEDLTWRVVGHRFEADRGDAGYGHEFDLDVSWQMNERLSFQFRFAVFDADSAAARQYRDVRKAWFIARLALP</sequence>
<protein>
    <submittedName>
        <fullName evidence="2">Alginate export protein</fullName>
    </submittedName>
</protein>
<dbReference type="InterPro" id="IPR023614">
    <property type="entry name" value="Porin_dom_sf"/>
</dbReference>
<evidence type="ECO:0000313" key="3">
    <source>
        <dbReference type="Proteomes" id="UP000294980"/>
    </source>
</evidence>
<dbReference type="SUPFAM" id="SSF56935">
    <property type="entry name" value="Porins"/>
    <property type="match status" value="1"/>
</dbReference>
<dbReference type="Pfam" id="PF13372">
    <property type="entry name" value="Alginate_exp"/>
    <property type="match status" value="1"/>
</dbReference>
<dbReference type="Gene3D" id="2.40.160.10">
    <property type="entry name" value="Porin"/>
    <property type="match status" value="1"/>
</dbReference>
<dbReference type="AlphaFoldDB" id="A0A4R2KGJ9"/>
<gene>
    <name evidence="2" type="ORF">EV688_11946</name>
</gene>